<dbReference type="PROSITE" id="PS00108">
    <property type="entry name" value="PROTEIN_KINASE_ST"/>
    <property type="match status" value="1"/>
</dbReference>
<dbReference type="Proteomes" id="UP000222542">
    <property type="component" value="Unassembled WGS sequence"/>
</dbReference>
<dbReference type="EMBL" id="AYRZ02000001">
    <property type="protein sequence ID" value="PHT93386.1"/>
    <property type="molecule type" value="Genomic_DNA"/>
</dbReference>
<reference evidence="2 3" key="2">
    <citation type="journal article" date="2017" name="Genome Biol.">
        <title>New reference genome sequences of hot pepper reveal the massive evolution of plant disease-resistance genes by retroduplication.</title>
        <authorList>
            <person name="Kim S."/>
            <person name="Park J."/>
            <person name="Yeom S.I."/>
            <person name="Kim Y.M."/>
            <person name="Seo E."/>
            <person name="Kim K.T."/>
            <person name="Kim M.S."/>
            <person name="Lee J.M."/>
            <person name="Cheong K."/>
            <person name="Shin H.S."/>
            <person name="Kim S.B."/>
            <person name="Han K."/>
            <person name="Lee J."/>
            <person name="Park M."/>
            <person name="Lee H.A."/>
            <person name="Lee H.Y."/>
            <person name="Lee Y."/>
            <person name="Oh S."/>
            <person name="Lee J.H."/>
            <person name="Choi E."/>
            <person name="Choi E."/>
            <person name="Lee S.E."/>
            <person name="Jeon J."/>
            <person name="Kim H."/>
            <person name="Choi G."/>
            <person name="Song H."/>
            <person name="Lee J."/>
            <person name="Lee S.C."/>
            <person name="Kwon J.K."/>
            <person name="Lee H.Y."/>
            <person name="Koo N."/>
            <person name="Hong Y."/>
            <person name="Kim R.W."/>
            <person name="Kang W.H."/>
            <person name="Huh J.H."/>
            <person name="Kang B.C."/>
            <person name="Yang T.J."/>
            <person name="Lee Y.H."/>
            <person name="Bennetzen J.L."/>
            <person name="Choi D."/>
        </authorList>
    </citation>
    <scope>NUCLEOTIDE SEQUENCE [LARGE SCALE GENOMIC DNA]</scope>
    <source>
        <strain evidence="3">cv. CM334</strain>
    </source>
</reference>
<gene>
    <name evidence="2" type="ORF">T459_01268</name>
</gene>
<dbReference type="InterPro" id="IPR011009">
    <property type="entry name" value="Kinase-like_dom_sf"/>
</dbReference>
<dbReference type="GO" id="GO:0007165">
    <property type="term" value="P:signal transduction"/>
    <property type="evidence" value="ECO:0000318"/>
    <property type="project" value="GO_Central"/>
</dbReference>
<keyword evidence="3" id="KW-1185">Reference proteome</keyword>
<dbReference type="PANTHER" id="PTHR48011:SF60">
    <property type="entry name" value="PROTEIN KINASE DOMAIN-CONTAINING PROTEIN"/>
    <property type="match status" value="1"/>
</dbReference>
<proteinExistence type="predicted"/>
<dbReference type="SMART" id="SM00220">
    <property type="entry name" value="S_TKc"/>
    <property type="match status" value="1"/>
</dbReference>
<protein>
    <recommendedName>
        <fullName evidence="1">Protein kinase domain-containing protein</fullName>
    </recommendedName>
</protein>
<dbReference type="SUPFAM" id="SSF56112">
    <property type="entry name" value="Protein kinase-like (PK-like)"/>
    <property type="match status" value="1"/>
</dbReference>
<evidence type="ECO:0000313" key="3">
    <source>
        <dbReference type="Proteomes" id="UP000222542"/>
    </source>
</evidence>
<dbReference type="Pfam" id="PF00069">
    <property type="entry name" value="Pkinase"/>
    <property type="match status" value="1"/>
</dbReference>
<evidence type="ECO:0000313" key="2">
    <source>
        <dbReference type="EMBL" id="PHT93386.1"/>
    </source>
</evidence>
<dbReference type="Gramene" id="PHT93386">
    <property type="protein sequence ID" value="PHT93386"/>
    <property type="gene ID" value="T459_01268"/>
</dbReference>
<dbReference type="InterPro" id="IPR052751">
    <property type="entry name" value="Plant_MAPKKK"/>
</dbReference>
<dbReference type="OMA" id="GDYWISE"/>
<dbReference type="PROSITE" id="PS50011">
    <property type="entry name" value="PROTEIN_KINASE_DOM"/>
    <property type="match status" value="1"/>
</dbReference>
<sequence length="334" mass="37550">MLWKKQYVLGVGSYGPVHLVVPADSSTTSSLKAAVKSAEVENSSVLRKEGKILNELKGSPYIVRCFGEDESVEYGKKTYNLLLEYAPCGTLRDFILLNGGILELEVARYAYQLLMGIRHVHSKGFVHCDIKPSNIVVFPGDQLLKIADFGSALRGTEVASHEIHVKGQVFDVCSIGCLVVKMLTGDPTWYVEHIEKYRVGLCGYYSDEFLDNVSEMAKDFVINCLLCDYPGRLLTMDALIHHPFIQNAIAHENVDHQLIISSVDNSPFGDWVSMHDMFNTSYDDEPKRKAKLEDESKLINSLFASKEFMKTDLTKIKEVYFRASSRDQGSRSKE</sequence>
<dbReference type="SMR" id="A0A1U8F634"/>
<reference evidence="2 3" key="1">
    <citation type="journal article" date="2014" name="Nat. Genet.">
        <title>Genome sequence of the hot pepper provides insights into the evolution of pungency in Capsicum species.</title>
        <authorList>
            <person name="Kim S."/>
            <person name="Park M."/>
            <person name="Yeom S.I."/>
            <person name="Kim Y.M."/>
            <person name="Lee J.M."/>
            <person name="Lee H.A."/>
            <person name="Seo E."/>
            <person name="Choi J."/>
            <person name="Cheong K."/>
            <person name="Kim K.T."/>
            <person name="Jung K."/>
            <person name="Lee G.W."/>
            <person name="Oh S.K."/>
            <person name="Bae C."/>
            <person name="Kim S.B."/>
            <person name="Lee H.Y."/>
            <person name="Kim S.Y."/>
            <person name="Kim M.S."/>
            <person name="Kang B.C."/>
            <person name="Jo Y.D."/>
            <person name="Yang H.B."/>
            <person name="Jeong H.J."/>
            <person name="Kang W.H."/>
            <person name="Kwon J.K."/>
            <person name="Shin C."/>
            <person name="Lim J.Y."/>
            <person name="Park J.H."/>
            <person name="Huh J.H."/>
            <person name="Kim J.S."/>
            <person name="Kim B.D."/>
            <person name="Cohen O."/>
            <person name="Paran I."/>
            <person name="Suh M.C."/>
            <person name="Lee S.B."/>
            <person name="Kim Y.K."/>
            <person name="Shin Y."/>
            <person name="Noh S.J."/>
            <person name="Park J."/>
            <person name="Seo Y.S."/>
            <person name="Kwon S.Y."/>
            <person name="Kim H.A."/>
            <person name="Park J.M."/>
            <person name="Kim H.J."/>
            <person name="Choi S.B."/>
            <person name="Bosland P.W."/>
            <person name="Reeves G."/>
            <person name="Jo S.H."/>
            <person name="Lee B.W."/>
            <person name="Cho H.T."/>
            <person name="Choi H.S."/>
            <person name="Lee M.S."/>
            <person name="Yu Y."/>
            <person name="Do Choi Y."/>
            <person name="Park B.S."/>
            <person name="van Deynze A."/>
            <person name="Ashrafi H."/>
            <person name="Hill T."/>
            <person name="Kim W.T."/>
            <person name="Pai H.S."/>
            <person name="Ahn H.K."/>
            <person name="Yeam I."/>
            <person name="Giovannoni J.J."/>
            <person name="Rose J.K."/>
            <person name="Sorensen I."/>
            <person name="Lee S.J."/>
            <person name="Kim R.W."/>
            <person name="Choi I.Y."/>
            <person name="Choi B.S."/>
            <person name="Lim J.S."/>
            <person name="Lee Y.H."/>
            <person name="Choi D."/>
        </authorList>
    </citation>
    <scope>NUCLEOTIDE SEQUENCE [LARGE SCALE GENOMIC DNA]</scope>
    <source>
        <strain evidence="3">cv. CM334</strain>
    </source>
</reference>
<feature type="domain" description="Protein kinase" evidence="1">
    <location>
        <begin position="3"/>
        <end position="245"/>
    </location>
</feature>
<evidence type="ECO:0000259" key="1">
    <source>
        <dbReference type="PROSITE" id="PS50011"/>
    </source>
</evidence>
<accession>A0A1U8F634</accession>
<dbReference type="InterPro" id="IPR000719">
    <property type="entry name" value="Prot_kinase_dom"/>
</dbReference>
<organism evidence="2 3">
    <name type="scientific">Capsicum annuum</name>
    <name type="common">Capsicum pepper</name>
    <dbReference type="NCBI Taxonomy" id="4072"/>
    <lineage>
        <taxon>Eukaryota</taxon>
        <taxon>Viridiplantae</taxon>
        <taxon>Streptophyta</taxon>
        <taxon>Embryophyta</taxon>
        <taxon>Tracheophyta</taxon>
        <taxon>Spermatophyta</taxon>
        <taxon>Magnoliopsida</taxon>
        <taxon>eudicotyledons</taxon>
        <taxon>Gunneridae</taxon>
        <taxon>Pentapetalae</taxon>
        <taxon>asterids</taxon>
        <taxon>lamiids</taxon>
        <taxon>Solanales</taxon>
        <taxon>Solanaceae</taxon>
        <taxon>Solanoideae</taxon>
        <taxon>Capsiceae</taxon>
        <taxon>Capsicum</taxon>
    </lineage>
</organism>
<dbReference type="STRING" id="4072.A0A1U8F634"/>
<dbReference type="KEGG" id="cann:107854275"/>
<dbReference type="Gene3D" id="1.10.510.10">
    <property type="entry name" value="Transferase(Phosphotransferase) domain 1"/>
    <property type="match status" value="1"/>
</dbReference>
<dbReference type="GO" id="GO:0004672">
    <property type="term" value="F:protein kinase activity"/>
    <property type="evidence" value="ECO:0000318"/>
    <property type="project" value="GO_Central"/>
</dbReference>
<dbReference type="AlphaFoldDB" id="A0A1U8F634"/>
<dbReference type="GO" id="GO:0005524">
    <property type="term" value="F:ATP binding"/>
    <property type="evidence" value="ECO:0007669"/>
    <property type="project" value="InterPro"/>
</dbReference>
<name>A0A1U8F634_CAPAN</name>
<dbReference type="InterPro" id="IPR008271">
    <property type="entry name" value="Ser/Thr_kinase_AS"/>
</dbReference>
<dbReference type="OrthoDB" id="1248231at2759"/>
<comment type="caution">
    <text evidence="2">The sequence shown here is derived from an EMBL/GenBank/DDBJ whole genome shotgun (WGS) entry which is preliminary data.</text>
</comment>
<dbReference type="PANTHER" id="PTHR48011">
    <property type="entry name" value="CCR4-NOT TRANSCRIPTIONAL COMPLEX SUBUNIT CAF120-RELATED"/>
    <property type="match status" value="1"/>
</dbReference>